<dbReference type="VEuPathDB" id="FungiDB:PCH_Pc22g25670"/>
<keyword evidence="3" id="KW-1185">Reference proteome</keyword>
<dbReference type="Proteomes" id="UP000000724">
    <property type="component" value="Contig Pc00c22"/>
</dbReference>
<dbReference type="HOGENOM" id="CLU_1806851_0_0_1"/>
<gene>
    <name evidence="2" type="ORF">Pc22g25670</name>
    <name evidence="2" type="ORF">PCH_Pc22g25670</name>
</gene>
<name>B6HSK5_PENRW</name>
<feature type="region of interest" description="Disordered" evidence="1">
    <location>
        <begin position="94"/>
        <end position="143"/>
    </location>
</feature>
<sequence>MQGRILYFHMNKVKEDPTLKEVENIEEPIETYAAIIEAHKPNPRAPLTMNPVTIEKNQDRIYSNRELGGYSWHVKKNPSAIAHEKKHAAVHTYAGRGLGGKRGETKLKGRNTDEVEPSSLEGEIKGNSRIDPLGKRAPLCTSN</sequence>
<evidence type="ECO:0000313" key="2">
    <source>
        <dbReference type="EMBL" id="CAP99855.1"/>
    </source>
</evidence>
<evidence type="ECO:0000256" key="1">
    <source>
        <dbReference type="SAM" id="MobiDB-lite"/>
    </source>
</evidence>
<feature type="compositionally biased region" description="Basic and acidic residues" evidence="1">
    <location>
        <begin position="101"/>
        <end position="113"/>
    </location>
</feature>
<dbReference type="OMA" id="EKNQDRI"/>
<dbReference type="EMBL" id="AM920437">
    <property type="protein sequence ID" value="CAP99855.1"/>
    <property type="molecule type" value="Genomic_DNA"/>
</dbReference>
<dbReference type="OrthoDB" id="10496174at2759"/>
<proteinExistence type="predicted"/>
<dbReference type="AlphaFoldDB" id="B6HSK5"/>
<accession>B6HSK5</accession>
<reference evidence="2 3" key="1">
    <citation type="journal article" date="2008" name="Nat. Biotechnol.">
        <title>Genome sequencing and analysis of the filamentous fungus Penicillium chrysogenum.</title>
        <authorList>
            <person name="van den Berg M.A."/>
            <person name="Albang R."/>
            <person name="Albermann K."/>
            <person name="Badger J.H."/>
            <person name="Daran J.-M."/>
            <person name="Driessen A.J.M."/>
            <person name="Garcia-Estrada C."/>
            <person name="Fedorova N.D."/>
            <person name="Harris D.M."/>
            <person name="Heijne W.H.M."/>
            <person name="Joardar V.S."/>
            <person name="Kiel J.A.K.W."/>
            <person name="Kovalchuk A."/>
            <person name="Martin J.F."/>
            <person name="Nierman W.C."/>
            <person name="Nijland J.G."/>
            <person name="Pronk J.T."/>
            <person name="Roubos J.A."/>
            <person name="van der Klei I.J."/>
            <person name="van Peij N.N.M.E."/>
            <person name="Veenhuis M."/>
            <person name="von Doehren H."/>
            <person name="Wagner C."/>
            <person name="Wortman J.R."/>
            <person name="Bovenberg R.A.L."/>
        </authorList>
    </citation>
    <scope>NUCLEOTIDE SEQUENCE [LARGE SCALE GENOMIC DNA]</scope>
    <source>
        <strain evidence="3">ATCC 28089 / DSM 1075 / NRRL 1951 / Wisconsin 54-1255</strain>
    </source>
</reference>
<evidence type="ECO:0000313" key="3">
    <source>
        <dbReference type="Proteomes" id="UP000000724"/>
    </source>
</evidence>
<feature type="compositionally biased region" description="Basic and acidic residues" evidence="1">
    <location>
        <begin position="122"/>
        <end position="134"/>
    </location>
</feature>
<protein>
    <submittedName>
        <fullName evidence="2">Uncharacterized protein</fullName>
    </submittedName>
</protein>
<organism evidence="2 3">
    <name type="scientific">Penicillium rubens (strain ATCC 28089 / DSM 1075 / NRRL 1951 / Wisconsin 54-1255)</name>
    <name type="common">Penicillium chrysogenum</name>
    <dbReference type="NCBI Taxonomy" id="500485"/>
    <lineage>
        <taxon>Eukaryota</taxon>
        <taxon>Fungi</taxon>
        <taxon>Dikarya</taxon>
        <taxon>Ascomycota</taxon>
        <taxon>Pezizomycotina</taxon>
        <taxon>Eurotiomycetes</taxon>
        <taxon>Eurotiomycetidae</taxon>
        <taxon>Eurotiales</taxon>
        <taxon>Aspergillaceae</taxon>
        <taxon>Penicillium</taxon>
        <taxon>Penicillium chrysogenum species complex</taxon>
    </lineage>
</organism>